<dbReference type="EMBL" id="KI913189">
    <property type="protein sequence ID" value="ETV68129.1"/>
    <property type="molecule type" value="Genomic_DNA"/>
</dbReference>
<dbReference type="CDD" id="cd00051">
    <property type="entry name" value="EFh"/>
    <property type="match status" value="1"/>
</dbReference>
<dbReference type="SUPFAM" id="SSF47473">
    <property type="entry name" value="EF-hand"/>
    <property type="match status" value="1"/>
</dbReference>
<dbReference type="SMART" id="SM00364">
    <property type="entry name" value="LRR_BAC"/>
    <property type="match status" value="9"/>
</dbReference>
<evidence type="ECO:0000259" key="4">
    <source>
        <dbReference type="PROSITE" id="PS50222"/>
    </source>
</evidence>
<dbReference type="InterPro" id="IPR032675">
    <property type="entry name" value="LRR_dom_sf"/>
</dbReference>
<feature type="domain" description="EF-hand" evidence="4">
    <location>
        <begin position="206"/>
        <end position="241"/>
    </location>
</feature>
<evidence type="ECO:0000313" key="5">
    <source>
        <dbReference type="EMBL" id="ETV68129.1"/>
    </source>
</evidence>
<dbReference type="PROSITE" id="PS51450">
    <property type="entry name" value="LRR"/>
    <property type="match status" value="1"/>
</dbReference>
<evidence type="ECO:0000256" key="1">
    <source>
        <dbReference type="ARBA" id="ARBA00022614"/>
    </source>
</evidence>
<sequence length="1245" mass="140255">MAPPPPPDRILLEGVLTCASAGPLPSRIPSRPVADSVQSEQGSGQVQLLQLGSSGRFVLRMLDLVVPNVKRQHLYVLLCRTKVTSLTKSFLSTFERSAERLLLADGPDGQLKGCHLRSFDHPLDHIMDVRRIQSIVVCKPATAKPPSVVADLHLFANLVPYAHMTPALEQSLADKASLLAAKQAQDEDIAHEDVNNLQHAELDIPTLQACAHELFRMFDRDRSGTIEFAEFQRMLAYRHINLLEPQAKRFFALCDQDKGGSIDEEEFVAALYMTNYLKTRRVTPHLTPDDVFAAFDEDRDNCLNLLEYELALKTLRVQAPKAAILRRFPSTTRLITLEAFQLAWVALVDVPAECAKRKLLPLPPPPRLMNRVLHPRQRTRQLQAHLLAALAAQAAEEVAAAVAARDVVLEIGRLRAAERQAAQRQILHLKRGEEVELKTKEALREREEKMQRRRARNAKVKLVQEEKRLVAQVDADRERRKQMLMSVRTEALVRRRDDTAARRAARGDDELLLANRRLADIPPELFHGKAALLELSNMVIVDLAHNKLTHLPDNFAYNLDSVQKLDVSFNHLEVLPADIGQLHALRLLNVRGNRLTSLPASFSRLDQLEIADLSSNTLQSLRLATDHNPNQVTKALVSWANLKMLHVLYVGDNALATLPMDLSAAPKLAHMDLVGNPLSRLPLTFRDCASLVTFDVSKCSLKHLSTEFGSHPLLQVVDMGHNMLSHLPPSVAGLTAMQQLSIVHNELLALPDAVGGWGELVMLDASSNRIRVLPDEIGCWRQVEALHLNHNSLVSLPRQIGCLVHLHTLHLRDNALVELPLDIGALSALRHCDLSRNKLTALPSQFGFCHALRTLDVSDNALETLPSSVGMWMALETLHLQYNRLMSPLPDTVVDWMALRVLDLSHNNLTHLDRAICALTRLESLNMAKNRLEFLPADIGGMAGLQMLDLYHNALHALPMELSSLLPTLEVLHVDGNPMSTLPEKWCTRWRLQDRYRTQFAHGYSQPEALEWTQDHAIYYPVVVATWNAHADEYMAHVLLVGAFLDAVRTTLSDSWQPRFEKPVKTHFFEFKYQGHPTLYDDADDDVREAHRQQEAAQEAARDAAAAATSSETNALEHVLDERYAVNVVEAEKKSAVKREIYRLKRADDQHRTAKALQGYIQAHAGQRNDEEARRHQLAQHEFAERLKLEALQQEVELQRQYSVPDQTKWAFYHRTGRYLDDSMTTTVVAAHDSRVEEEQSHRGY</sequence>
<feature type="domain" description="EF-hand" evidence="4">
    <location>
        <begin position="242"/>
        <end position="277"/>
    </location>
</feature>
<gene>
    <name evidence="5" type="ORF">H257_15863</name>
</gene>
<dbReference type="GeneID" id="20817859"/>
<dbReference type="InterPro" id="IPR003591">
    <property type="entry name" value="Leu-rich_rpt_typical-subtyp"/>
</dbReference>
<organism evidence="5">
    <name type="scientific">Aphanomyces astaci</name>
    <name type="common">Crayfish plague agent</name>
    <dbReference type="NCBI Taxonomy" id="112090"/>
    <lineage>
        <taxon>Eukaryota</taxon>
        <taxon>Sar</taxon>
        <taxon>Stramenopiles</taxon>
        <taxon>Oomycota</taxon>
        <taxon>Saprolegniomycetes</taxon>
        <taxon>Saprolegniales</taxon>
        <taxon>Verrucalvaceae</taxon>
        <taxon>Aphanomyces</taxon>
    </lineage>
</organism>
<dbReference type="RefSeq" id="XP_009842428.1">
    <property type="nucleotide sequence ID" value="XM_009844126.1"/>
</dbReference>
<dbReference type="InterPro" id="IPR050216">
    <property type="entry name" value="LRR_domain-containing"/>
</dbReference>
<dbReference type="PROSITE" id="PS50222">
    <property type="entry name" value="EF_HAND_2"/>
    <property type="match status" value="2"/>
</dbReference>
<dbReference type="InterPro" id="IPR002048">
    <property type="entry name" value="EF_hand_dom"/>
</dbReference>
<accession>W4FMU1</accession>
<dbReference type="PANTHER" id="PTHR48051:SF46">
    <property type="entry name" value="LEUCINE RICH REPEAT-CONTAINING DOMAIN PROTEIN"/>
    <property type="match status" value="1"/>
</dbReference>
<reference evidence="5" key="1">
    <citation type="submission" date="2013-12" db="EMBL/GenBank/DDBJ databases">
        <title>The Genome Sequence of Aphanomyces astaci APO3.</title>
        <authorList>
            <consortium name="The Broad Institute Genomics Platform"/>
            <person name="Russ C."/>
            <person name="Tyler B."/>
            <person name="van West P."/>
            <person name="Dieguez-Uribeondo J."/>
            <person name="Young S.K."/>
            <person name="Zeng Q."/>
            <person name="Gargeya S."/>
            <person name="Fitzgerald M."/>
            <person name="Abouelleil A."/>
            <person name="Alvarado L."/>
            <person name="Chapman S.B."/>
            <person name="Gainer-Dewar J."/>
            <person name="Goldberg J."/>
            <person name="Griggs A."/>
            <person name="Gujja S."/>
            <person name="Hansen M."/>
            <person name="Howarth C."/>
            <person name="Imamovic A."/>
            <person name="Ireland A."/>
            <person name="Larimer J."/>
            <person name="McCowan C."/>
            <person name="Murphy C."/>
            <person name="Pearson M."/>
            <person name="Poon T.W."/>
            <person name="Priest M."/>
            <person name="Roberts A."/>
            <person name="Saif S."/>
            <person name="Shea T."/>
            <person name="Sykes S."/>
            <person name="Wortman J."/>
            <person name="Nusbaum C."/>
            <person name="Birren B."/>
        </authorList>
    </citation>
    <scope>NUCLEOTIDE SEQUENCE [LARGE SCALE GENOMIC DNA]</scope>
    <source>
        <strain evidence="5">APO3</strain>
    </source>
</reference>
<dbReference type="OrthoDB" id="69127at2759"/>
<dbReference type="Pfam" id="PF13499">
    <property type="entry name" value="EF-hand_7"/>
    <property type="match status" value="1"/>
</dbReference>
<dbReference type="InterPro" id="IPR001611">
    <property type="entry name" value="Leu-rich_rpt"/>
</dbReference>
<evidence type="ECO:0000256" key="3">
    <source>
        <dbReference type="ARBA" id="ARBA00022837"/>
    </source>
</evidence>
<dbReference type="SMART" id="SM00054">
    <property type="entry name" value="EFh"/>
    <property type="match status" value="3"/>
</dbReference>
<dbReference type="STRING" id="112090.W4FMU1"/>
<dbReference type="GO" id="GO:0005737">
    <property type="term" value="C:cytoplasm"/>
    <property type="evidence" value="ECO:0007669"/>
    <property type="project" value="TreeGrafter"/>
</dbReference>
<proteinExistence type="predicted"/>
<dbReference type="GO" id="GO:0005509">
    <property type="term" value="F:calcium ion binding"/>
    <property type="evidence" value="ECO:0007669"/>
    <property type="project" value="InterPro"/>
</dbReference>
<dbReference type="SUPFAM" id="SSF52058">
    <property type="entry name" value="L domain-like"/>
    <property type="match status" value="2"/>
</dbReference>
<dbReference type="Pfam" id="PF13855">
    <property type="entry name" value="LRR_8"/>
    <property type="match status" value="3"/>
</dbReference>
<dbReference type="VEuPathDB" id="FungiDB:H257_15863"/>
<dbReference type="SMART" id="SM00369">
    <property type="entry name" value="LRR_TYP"/>
    <property type="match status" value="16"/>
</dbReference>
<dbReference type="InterPro" id="IPR011992">
    <property type="entry name" value="EF-hand-dom_pair"/>
</dbReference>
<dbReference type="Gene3D" id="1.10.238.10">
    <property type="entry name" value="EF-hand"/>
    <property type="match status" value="1"/>
</dbReference>
<keyword evidence="3" id="KW-0106">Calcium</keyword>
<dbReference type="Gene3D" id="3.80.10.10">
    <property type="entry name" value="Ribonuclease Inhibitor"/>
    <property type="match status" value="4"/>
</dbReference>
<dbReference type="PROSITE" id="PS00018">
    <property type="entry name" value="EF_HAND_1"/>
    <property type="match status" value="3"/>
</dbReference>
<keyword evidence="2" id="KW-0677">Repeat</keyword>
<dbReference type="InterPro" id="IPR018247">
    <property type="entry name" value="EF_Hand_1_Ca_BS"/>
</dbReference>
<keyword evidence="1" id="KW-0433">Leucine-rich repeat</keyword>
<dbReference type="PANTHER" id="PTHR48051">
    <property type="match status" value="1"/>
</dbReference>
<dbReference type="AlphaFoldDB" id="W4FMU1"/>
<protein>
    <recommendedName>
        <fullName evidence="4">EF-hand domain-containing protein</fullName>
    </recommendedName>
</protein>
<evidence type="ECO:0000256" key="2">
    <source>
        <dbReference type="ARBA" id="ARBA00022737"/>
    </source>
</evidence>
<name>W4FMU1_APHAT</name>